<sequence length="103" mass="11875">MRSSDEGVATYVRLAQIGAYRDRLAMPNYKIRPILFSQTTPRWELDPLFRRMFAYAYLIPGSRARCNERLDPNVCTAYTLKRIGDLSACVRRLRPISTCASKL</sequence>
<gene>
    <name evidence="1" type="ORF">EVAR_17030_1</name>
</gene>
<proteinExistence type="predicted"/>
<dbReference type="Proteomes" id="UP000299102">
    <property type="component" value="Unassembled WGS sequence"/>
</dbReference>
<keyword evidence="2" id="KW-1185">Reference proteome</keyword>
<organism evidence="1 2">
    <name type="scientific">Eumeta variegata</name>
    <name type="common">Bagworm moth</name>
    <name type="synonym">Eumeta japonica</name>
    <dbReference type="NCBI Taxonomy" id="151549"/>
    <lineage>
        <taxon>Eukaryota</taxon>
        <taxon>Metazoa</taxon>
        <taxon>Ecdysozoa</taxon>
        <taxon>Arthropoda</taxon>
        <taxon>Hexapoda</taxon>
        <taxon>Insecta</taxon>
        <taxon>Pterygota</taxon>
        <taxon>Neoptera</taxon>
        <taxon>Endopterygota</taxon>
        <taxon>Lepidoptera</taxon>
        <taxon>Glossata</taxon>
        <taxon>Ditrysia</taxon>
        <taxon>Tineoidea</taxon>
        <taxon>Psychidae</taxon>
        <taxon>Oiketicinae</taxon>
        <taxon>Eumeta</taxon>
    </lineage>
</organism>
<evidence type="ECO:0000313" key="2">
    <source>
        <dbReference type="Proteomes" id="UP000299102"/>
    </source>
</evidence>
<dbReference type="EMBL" id="BGZK01000278">
    <property type="protein sequence ID" value="GBP33704.1"/>
    <property type="molecule type" value="Genomic_DNA"/>
</dbReference>
<reference evidence="1 2" key="1">
    <citation type="journal article" date="2019" name="Commun. Biol.">
        <title>The bagworm genome reveals a unique fibroin gene that provides high tensile strength.</title>
        <authorList>
            <person name="Kono N."/>
            <person name="Nakamura H."/>
            <person name="Ohtoshi R."/>
            <person name="Tomita M."/>
            <person name="Numata K."/>
            <person name="Arakawa K."/>
        </authorList>
    </citation>
    <scope>NUCLEOTIDE SEQUENCE [LARGE SCALE GENOMIC DNA]</scope>
</reference>
<evidence type="ECO:0000313" key="1">
    <source>
        <dbReference type="EMBL" id="GBP33704.1"/>
    </source>
</evidence>
<comment type="caution">
    <text evidence="1">The sequence shown here is derived from an EMBL/GenBank/DDBJ whole genome shotgun (WGS) entry which is preliminary data.</text>
</comment>
<name>A0A4C1V6Q2_EUMVA</name>
<accession>A0A4C1V6Q2</accession>
<dbReference type="AlphaFoldDB" id="A0A4C1V6Q2"/>
<protein>
    <submittedName>
        <fullName evidence="1">Uncharacterized protein</fullName>
    </submittedName>
</protein>